<dbReference type="GO" id="GO:0000978">
    <property type="term" value="F:RNA polymerase II cis-regulatory region sequence-specific DNA binding"/>
    <property type="evidence" value="ECO:0007669"/>
    <property type="project" value="TreeGrafter"/>
</dbReference>
<evidence type="ECO:0008006" key="13">
    <source>
        <dbReference type="Google" id="ProtNLM"/>
    </source>
</evidence>
<dbReference type="GO" id="GO:0048704">
    <property type="term" value="P:embryonic skeletal system morphogenesis"/>
    <property type="evidence" value="ECO:0007669"/>
    <property type="project" value="TreeGrafter"/>
</dbReference>
<dbReference type="PRINTS" id="PR00025">
    <property type="entry name" value="ANTENNAPEDIA"/>
</dbReference>
<evidence type="ECO:0000256" key="6">
    <source>
        <dbReference type="ARBA" id="ARBA00023155"/>
    </source>
</evidence>
<keyword evidence="8" id="KW-0539">Nucleus</keyword>
<evidence type="ECO:0000256" key="5">
    <source>
        <dbReference type="ARBA" id="ARBA00023125"/>
    </source>
</evidence>
<dbReference type="InterPro" id="IPR001827">
    <property type="entry name" value="Homeobox_Antennapedia_CS"/>
</dbReference>
<dbReference type="Gene3D" id="1.10.10.60">
    <property type="entry name" value="Homeodomain-like"/>
    <property type="match status" value="1"/>
</dbReference>
<dbReference type="InterPro" id="IPR009057">
    <property type="entry name" value="Homeodomain-like_sf"/>
</dbReference>
<evidence type="ECO:0000313" key="12">
    <source>
        <dbReference type="Proteomes" id="UP001187343"/>
    </source>
</evidence>
<dbReference type="InterPro" id="IPR017995">
    <property type="entry name" value="Homeobox_antennapedia"/>
</dbReference>
<keyword evidence="6" id="KW-0371">Homeobox</keyword>
<keyword evidence="4" id="KW-0805">Transcription regulation</keyword>
<evidence type="ECO:0000256" key="9">
    <source>
        <dbReference type="ARBA" id="ARBA00038235"/>
    </source>
</evidence>
<evidence type="ECO:0000313" key="11">
    <source>
        <dbReference type="EMBL" id="KAK2905386.1"/>
    </source>
</evidence>
<dbReference type="AlphaFoldDB" id="A0AA88QAF0"/>
<keyword evidence="5" id="KW-0238">DNA-binding</keyword>
<protein>
    <recommendedName>
        <fullName evidence="13">Homeobox protein D4</fullName>
    </recommendedName>
</protein>
<name>A0AA88QAF0_9TELE</name>
<proteinExistence type="inferred from homology"/>
<dbReference type="EMBL" id="JAUYZG010000006">
    <property type="protein sequence ID" value="KAK2905386.1"/>
    <property type="molecule type" value="Genomic_DNA"/>
</dbReference>
<dbReference type="CDD" id="cd00086">
    <property type="entry name" value="homeodomain"/>
    <property type="match status" value="1"/>
</dbReference>
<dbReference type="GO" id="GO:0009952">
    <property type="term" value="P:anterior/posterior pattern specification"/>
    <property type="evidence" value="ECO:0007669"/>
    <property type="project" value="TreeGrafter"/>
</dbReference>
<keyword evidence="7" id="KW-0804">Transcription</keyword>
<evidence type="ECO:0000256" key="4">
    <source>
        <dbReference type="ARBA" id="ARBA00023015"/>
    </source>
</evidence>
<organism evidence="11 12">
    <name type="scientific">Cirrhinus molitorella</name>
    <name type="common">mud carp</name>
    <dbReference type="NCBI Taxonomy" id="172907"/>
    <lineage>
        <taxon>Eukaryota</taxon>
        <taxon>Metazoa</taxon>
        <taxon>Chordata</taxon>
        <taxon>Craniata</taxon>
        <taxon>Vertebrata</taxon>
        <taxon>Euteleostomi</taxon>
        <taxon>Actinopterygii</taxon>
        <taxon>Neopterygii</taxon>
        <taxon>Teleostei</taxon>
        <taxon>Ostariophysi</taxon>
        <taxon>Cypriniformes</taxon>
        <taxon>Cyprinidae</taxon>
        <taxon>Labeoninae</taxon>
        <taxon>Labeonini</taxon>
        <taxon>Cirrhinus</taxon>
    </lineage>
</organism>
<feature type="region of interest" description="Disordered" evidence="10">
    <location>
        <begin position="63"/>
        <end position="89"/>
    </location>
</feature>
<dbReference type="Proteomes" id="UP001187343">
    <property type="component" value="Unassembled WGS sequence"/>
</dbReference>
<dbReference type="InterPro" id="IPR001356">
    <property type="entry name" value="HD"/>
</dbReference>
<dbReference type="InterPro" id="IPR050609">
    <property type="entry name" value="Antp_homeobox_Deformed_sf"/>
</dbReference>
<evidence type="ECO:0000256" key="3">
    <source>
        <dbReference type="ARBA" id="ARBA00022473"/>
    </source>
</evidence>
<comment type="subcellular location">
    <subcellularLocation>
        <location evidence="2">Nucleus</location>
    </subcellularLocation>
</comment>
<dbReference type="SUPFAM" id="SSF46689">
    <property type="entry name" value="Homeodomain-like"/>
    <property type="match status" value="1"/>
</dbReference>
<evidence type="ECO:0000256" key="1">
    <source>
        <dbReference type="ARBA" id="ARBA00003263"/>
    </source>
</evidence>
<dbReference type="PROSITE" id="PS00032">
    <property type="entry name" value="ANTENNAPEDIA"/>
    <property type="match status" value="1"/>
</dbReference>
<sequence length="216" mass="24587">MSSYMVNSKYVDPKFPPCEEYSQNSYIPEQSPGYYSPSQDTDFQHPGIYSRSNYSEQPYSCNTVQGSSVQPRGHVQDQASHPSPFPAQTEQCPAVQISGPRTCGQQQNTKSQNGIPAKQPAVVYPWMKKVHVTTVNPDYTGAEPKRSRTAYTRQQVLELEKEFHFNSTATCAFVQLFSQWSIGRRLNYEDRLRRNRGDKTTDCGQKTENLWEAPIT</sequence>
<feature type="compositionally biased region" description="Polar residues" evidence="10">
    <location>
        <begin position="77"/>
        <end position="89"/>
    </location>
</feature>
<comment type="caution">
    <text evidence="11">The sequence shown here is derived from an EMBL/GenBank/DDBJ whole genome shotgun (WGS) entry which is preliminary data.</text>
</comment>
<evidence type="ECO:0000256" key="10">
    <source>
        <dbReference type="SAM" id="MobiDB-lite"/>
    </source>
</evidence>
<dbReference type="GO" id="GO:0000981">
    <property type="term" value="F:DNA-binding transcription factor activity, RNA polymerase II-specific"/>
    <property type="evidence" value="ECO:0007669"/>
    <property type="project" value="TreeGrafter"/>
</dbReference>
<reference evidence="11" key="1">
    <citation type="submission" date="2023-08" db="EMBL/GenBank/DDBJ databases">
        <title>Chromosome-level Genome Assembly of mud carp (Cirrhinus molitorella).</title>
        <authorList>
            <person name="Liu H."/>
        </authorList>
    </citation>
    <scope>NUCLEOTIDE SEQUENCE</scope>
    <source>
        <strain evidence="11">Prfri</strain>
        <tissue evidence="11">Muscle</tissue>
    </source>
</reference>
<keyword evidence="12" id="KW-1185">Reference proteome</keyword>
<accession>A0AA88QAF0</accession>
<dbReference type="PANTHER" id="PTHR45771">
    <property type="entry name" value="HOMEOTIC PROTEIN DEFORMED"/>
    <property type="match status" value="1"/>
</dbReference>
<evidence type="ECO:0000256" key="7">
    <source>
        <dbReference type="ARBA" id="ARBA00023163"/>
    </source>
</evidence>
<evidence type="ECO:0000256" key="8">
    <source>
        <dbReference type="ARBA" id="ARBA00023242"/>
    </source>
</evidence>
<comment type="function">
    <text evidence="1">Sequence-specific transcription factor which is part of a developmental regulatory system that provides cells with specific positional identities on the anterior-posterior axis.</text>
</comment>
<dbReference type="PANTHER" id="PTHR45771:SF5">
    <property type="entry name" value="HOMEOBOX PROTEIN HOX-D4"/>
    <property type="match status" value="1"/>
</dbReference>
<feature type="region of interest" description="Disordered" evidence="10">
    <location>
        <begin position="1"/>
        <end position="49"/>
    </location>
</feature>
<keyword evidence="3" id="KW-0217">Developmental protein</keyword>
<gene>
    <name evidence="11" type="ORF">Q8A67_007185</name>
</gene>
<dbReference type="GO" id="GO:0005654">
    <property type="term" value="C:nucleoplasm"/>
    <property type="evidence" value="ECO:0007669"/>
    <property type="project" value="TreeGrafter"/>
</dbReference>
<dbReference type="GO" id="GO:0045944">
    <property type="term" value="P:positive regulation of transcription by RNA polymerase II"/>
    <property type="evidence" value="ECO:0007669"/>
    <property type="project" value="TreeGrafter"/>
</dbReference>
<evidence type="ECO:0000256" key="2">
    <source>
        <dbReference type="ARBA" id="ARBA00004123"/>
    </source>
</evidence>
<comment type="similarity">
    <text evidence="9">Belongs to the Antp homeobox family. Deformed subfamily.</text>
</comment>